<reference evidence="1" key="1">
    <citation type="submission" date="2020-08" db="EMBL/GenBank/DDBJ databases">
        <title>Multicomponent nature underlies the extraordinary mechanical properties of spider dragline silk.</title>
        <authorList>
            <person name="Kono N."/>
            <person name="Nakamura H."/>
            <person name="Mori M."/>
            <person name="Yoshida Y."/>
            <person name="Ohtoshi R."/>
            <person name="Malay A.D."/>
            <person name="Moran D.A.P."/>
            <person name="Tomita M."/>
            <person name="Numata K."/>
            <person name="Arakawa K."/>
        </authorList>
    </citation>
    <scope>NUCLEOTIDE SEQUENCE</scope>
</reference>
<name>A0A8X6QBL3_NEPPI</name>
<dbReference type="EMBL" id="BMAW01078825">
    <property type="protein sequence ID" value="GFU12672.1"/>
    <property type="molecule type" value="Genomic_DNA"/>
</dbReference>
<gene>
    <name evidence="1" type="primary">AVEN_131775_1</name>
    <name evidence="1" type="ORF">NPIL_269791</name>
</gene>
<dbReference type="AlphaFoldDB" id="A0A8X6QBL3"/>
<comment type="caution">
    <text evidence="1">The sequence shown here is derived from an EMBL/GenBank/DDBJ whole genome shotgun (WGS) entry which is preliminary data.</text>
</comment>
<sequence>MSRRKVKGDKEKKISLFLFLSFCSERSPLDTSGGGGRVAEIRELLFRVAGAQNKVPEATKNSVANKIPHLIGGFNMPRMSRIRIHQILFSDLEMYSFPSPLFGSLSSISVR</sequence>
<accession>A0A8X6QBL3</accession>
<organism evidence="1 2">
    <name type="scientific">Nephila pilipes</name>
    <name type="common">Giant wood spider</name>
    <name type="synonym">Nephila maculata</name>
    <dbReference type="NCBI Taxonomy" id="299642"/>
    <lineage>
        <taxon>Eukaryota</taxon>
        <taxon>Metazoa</taxon>
        <taxon>Ecdysozoa</taxon>
        <taxon>Arthropoda</taxon>
        <taxon>Chelicerata</taxon>
        <taxon>Arachnida</taxon>
        <taxon>Araneae</taxon>
        <taxon>Araneomorphae</taxon>
        <taxon>Entelegynae</taxon>
        <taxon>Araneoidea</taxon>
        <taxon>Nephilidae</taxon>
        <taxon>Nephila</taxon>
    </lineage>
</organism>
<dbReference type="Proteomes" id="UP000887013">
    <property type="component" value="Unassembled WGS sequence"/>
</dbReference>
<evidence type="ECO:0000313" key="2">
    <source>
        <dbReference type="Proteomes" id="UP000887013"/>
    </source>
</evidence>
<dbReference type="OrthoDB" id="6453718at2759"/>
<keyword evidence="2" id="KW-1185">Reference proteome</keyword>
<protein>
    <submittedName>
        <fullName evidence="1">Uncharacterized protein</fullName>
    </submittedName>
</protein>
<evidence type="ECO:0000313" key="1">
    <source>
        <dbReference type="EMBL" id="GFU12672.1"/>
    </source>
</evidence>
<proteinExistence type="predicted"/>